<dbReference type="GO" id="GO:0032467">
    <property type="term" value="P:positive regulation of cytokinesis"/>
    <property type="evidence" value="ECO:0007669"/>
    <property type="project" value="InterPro"/>
</dbReference>
<evidence type="ECO:0000256" key="2">
    <source>
        <dbReference type="SAM" id="MobiDB-lite"/>
    </source>
</evidence>
<dbReference type="PANTHER" id="PTHR21616:SF2">
    <property type="entry name" value="CENTROSOME AND SPINDLE POLE-ASSOCIATED PROTEIN 1"/>
    <property type="match status" value="1"/>
</dbReference>
<feature type="region of interest" description="Disordered" evidence="2">
    <location>
        <begin position="222"/>
        <end position="241"/>
    </location>
</feature>
<gene>
    <name evidence="3" type="ORF">TR124448</name>
</gene>
<dbReference type="EMBL" id="GEEE01015768">
    <property type="protein sequence ID" value="JAP47457.1"/>
    <property type="molecule type" value="Transcribed_RNA"/>
</dbReference>
<dbReference type="GO" id="GO:0005874">
    <property type="term" value="C:microtubule"/>
    <property type="evidence" value="ECO:0007669"/>
    <property type="project" value="InterPro"/>
</dbReference>
<protein>
    <recommendedName>
        <fullName evidence="4">Centrosome and spindle pole-associated protein 1</fullName>
    </recommendedName>
</protein>
<accession>A0A0X3PBZ9</accession>
<name>A0A0X3PBZ9_SCHSO</name>
<sequence length="649" mass="74736">ADKKRQSDHGQHTTLLDETHSNREALEHVNKVAKTSQPGGIEKLIFDKINVLQNSIEEIKSLNYEGSRLQSNAYNRHDKSDINAPGQSFYLMENSGQRHPHLMQLNPTNYNERFAPVVYQTQSVNSVGLVDEAERKLQELEALLSMLRGGERYPAAPVLPPFPDTRALQGRSSIKVTGKDDNDLFNNSTVVGSNEKNFERRIEQNKQNMNAYALELQKQIEDDKRRKKEQRQLELEEDRKKEKEMSLYDQFGQKLTNEIADASTKMEESVHRDIVKPGVVSVPGTVPTFARGGNGVFGQPLTQAQKEANDRYRKELEEQIAERKRREKEEKQRREKEDKLELERIEIERKKIAEELAAEKLKSYQQCRVFESEPQPPSPELENLPDRNTKSPRKHSVCLQTQPIQERKTSPMKVNIESKVTQKYFPNESLLLVGDSQAIISQIKRLKAELVAEKRRITALEILPEPDVQVFDPRSVFAPIKALPYEGSHRPMKISRPKFHSKGIVRQPMVFVMDGSELQPLRPVRPIFKGHSDSKSSPRRPLKSHHLAPVIRRRSNESVQIDNSSSFLQLPYRHPERYFKDDMVRSPSLGSLNLDELTYRNRQRLEKLGVLNYNLDVNEDSEAVLHEFLSQEEARQRAQRVGITEGSEL</sequence>
<dbReference type="GO" id="GO:0000922">
    <property type="term" value="C:spindle pole"/>
    <property type="evidence" value="ECO:0007669"/>
    <property type="project" value="InterPro"/>
</dbReference>
<organism evidence="3">
    <name type="scientific">Schistocephalus solidus</name>
    <name type="common">Tapeworm</name>
    <dbReference type="NCBI Taxonomy" id="70667"/>
    <lineage>
        <taxon>Eukaryota</taxon>
        <taxon>Metazoa</taxon>
        <taxon>Spiralia</taxon>
        <taxon>Lophotrochozoa</taxon>
        <taxon>Platyhelminthes</taxon>
        <taxon>Cestoda</taxon>
        <taxon>Eucestoda</taxon>
        <taxon>Diphyllobothriidea</taxon>
        <taxon>Diphyllobothriidae</taxon>
        <taxon>Schistocephalus</taxon>
    </lineage>
</organism>
<dbReference type="InterPro" id="IPR026708">
    <property type="entry name" value="CSPP1"/>
</dbReference>
<reference evidence="3" key="1">
    <citation type="submission" date="2016-01" db="EMBL/GenBank/DDBJ databases">
        <title>Reference transcriptome for the parasite Schistocephalus solidus: insights into the molecular evolution of parasitism.</title>
        <authorList>
            <person name="Hebert F.O."/>
            <person name="Grambauer S."/>
            <person name="Barber I."/>
            <person name="Landry C.R."/>
            <person name="Aubin-Horth N."/>
        </authorList>
    </citation>
    <scope>NUCLEOTIDE SEQUENCE</scope>
</reference>
<feature type="non-terminal residue" evidence="3">
    <location>
        <position position="1"/>
    </location>
</feature>
<evidence type="ECO:0000313" key="3">
    <source>
        <dbReference type="EMBL" id="JAP47457.1"/>
    </source>
</evidence>
<dbReference type="GO" id="GO:0005813">
    <property type="term" value="C:centrosome"/>
    <property type="evidence" value="ECO:0007669"/>
    <property type="project" value="InterPro"/>
</dbReference>
<evidence type="ECO:0000256" key="1">
    <source>
        <dbReference type="SAM" id="Coils"/>
    </source>
</evidence>
<evidence type="ECO:0008006" key="4">
    <source>
        <dbReference type="Google" id="ProtNLM"/>
    </source>
</evidence>
<dbReference type="AlphaFoldDB" id="A0A0X3PBZ9"/>
<keyword evidence="1" id="KW-0175">Coiled coil</keyword>
<proteinExistence type="predicted"/>
<feature type="region of interest" description="Disordered" evidence="2">
    <location>
        <begin position="1"/>
        <end position="23"/>
    </location>
</feature>
<feature type="region of interest" description="Disordered" evidence="2">
    <location>
        <begin position="370"/>
        <end position="408"/>
    </location>
</feature>
<feature type="coiled-coil region" evidence="1">
    <location>
        <begin position="302"/>
        <end position="362"/>
    </location>
</feature>
<dbReference type="PANTHER" id="PTHR21616">
    <property type="entry name" value="CENTROSOME SPINDLE POLE ASSOCIATED PROTEIN"/>
    <property type="match status" value="1"/>
</dbReference>